<dbReference type="EMBL" id="BQNB010017573">
    <property type="protein sequence ID" value="GJT64745.1"/>
    <property type="molecule type" value="Genomic_DNA"/>
</dbReference>
<evidence type="ECO:0000313" key="2">
    <source>
        <dbReference type="Proteomes" id="UP001151760"/>
    </source>
</evidence>
<gene>
    <name evidence="1" type="ORF">Tco_1016225</name>
</gene>
<accession>A0ABQ5FMZ7</accession>
<comment type="caution">
    <text evidence="1">The sequence shown here is derived from an EMBL/GenBank/DDBJ whole genome shotgun (WGS) entry which is preliminary data.</text>
</comment>
<organism evidence="1 2">
    <name type="scientific">Tanacetum coccineum</name>
    <dbReference type="NCBI Taxonomy" id="301880"/>
    <lineage>
        <taxon>Eukaryota</taxon>
        <taxon>Viridiplantae</taxon>
        <taxon>Streptophyta</taxon>
        <taxon>Embryophyta</taxon>
        <taxon>Tracheophyta</taxon>
        <taxon>Spermatophyta</taxon>
        <taxon>Magnoliopsida</taxon>
        <taxon>eudicotyledons</taxon>
        <taxon>Gunneridae</taxon>
        <taxon>Pentapetalae</taxon>
        <taxon>asterids</taxon>
        <taxon>campanulids</taxon>
        <taxon>Asterales</taxon>
        <taxon>Asteraceae</taxon>
        <taxon>Asteroideae</taxon>
        <taxon>Anthemideae</taxon>
        <taxon>Anthemidinae</taxon>
        <taxon>Tanacetum</taxon>
    </lineage>
</organism>
<protein>
    <submittedName>
        <fullName evidence="1">Uncharacterized protein</fullName>
    </submittedName>
</protein>
<name>A0ABQ5FMZ7_9ASTR</name>
<evidence type="ECO:0000313" key="1">
    <source>
        <dbReference type="EMBL" id="GJT64745.1"/>
    </source>
</evidence>
<reference evidence="1" key="1">
    <citation type="journal article" date="2022" name="Int. J. Mol. Sci.">
        <title>Draft Genome of Tanacetum Coccineum: Genomic Comparison of Closely Related Tanacetum-Family Plants.</title>
        <authorList>
            <person name="Yamashiro T."/>
            <person name="Shiraishi A."/>
            <person name="Nakayama K."/>
            <person name="Satake H."/>
        </authorList>
    </citation>
    <scope>NUCLEOTIDE SEQUENCE</scope>
</reference>
<reference evidence="1" key="2">
    <citation type="submission" date="2022-01" db="EMBL/GenBank/DDBJ databases">
        <authorList>
            <person name="Yamashiro T."/>
            <person name="Shiraishi A."/>
            <person name="Satake H."/>
            <person name="Nakayama K."/>
        </authorList>
    </citation>
    <scope>NUCLEOTIDE SEQUENCE</scope>
</reference>
<proteinExistence type="predicted"/>
<dbReference type="Proteomes" id="UP001151760">
    <property type="component" value="Unassembled WGS sequence"/>
</dbReference>
<sequence length="129" mass="14832">MTPRSCLRWNTTGRIFKTVGLRWVPTGKIFTFSTTKIDSEPPHGYNTYITNPHECKQTLDLSSGTSINVQKEQTQNLSARTPIDREKIKALIVENMIVRRPFSHEITLQKAREISTRPKFQGIRSLPTF</sequence>
<keyword evidence="2" id="KW-1185">Reference proteome</keyword>